<dbReference type="AlphaFoldDB" id="A0A0V1ET06"/>
<evidence type="ECO:0000313" key="2">
    <source>
        <dbReference type="Proteomes" id="UP000054632"/>
    </source>
</evidence>
<organism evidence="1 2">
    <name type="scientific">Trichinella pseudospiralis</name>
    <name type="common">Parasitic roundworm</name>
    <dbReference type="NCBI Taxonomy" id="6337"/>
    <lineage>
        <taxon>Eukaryota</taxon>
        <taxon>Metazoa</taxon>
        <taxon>Ecdysozoa</taxon>
        <taxon>Nematoda</taxon>
        <taxon>Enoplea</taxon>
        <taxon>Dorylaimia</taxon>
        <taxon>Trichinellida</taxon>
        <taxon>Trichinellidae</taxon>
        <taxon>Trichinella</taxon>
    </lineage>
</organism>
<gene>
    <name evidence="1" type="ORF">T4A_14358</name>
</gene>
<comment type="caution">
    <text evidence="1">The sequence shown here is derived from an EMBL/GenBank/DDBJ whole genome shotgun (WGS) entry which is preliminary data.</text>
</comment>
<dbReference type="EMBL" id="JYDR01000009">
    <property type="protein sequence ID" value="KRY76954.1"/>
    <property type="molecule type" value="Genomic_DNA"/>
</dbReference>
<sequence length="67" mass="7378">MHLRFYKEKYKEANFVTILLASTEIKCGMPAYPVRESIAACGGTIIQLNLGNSTNLALTSAHCMVDQ</sequence>
<name>A0A0V1ET06_TRIPS</name>
<proteinExistence type="predicted"/>
<accession>A0A0V1ET06</accession>
<feature type="non-terminal residue" evidence="1">
    <location>
        <position position="67"/>
    </location>
</feature>
<evidence type="ECO:0000313" key="1">
    <source>
        <dbReference type="EMBL" id="KRY76954.1"/>
    </source>
</evidence>
<reference evidence="1 2" key="1">
    <citation type="submission" date="2015-01" db="EMBL/GenBank/DDBJ databases">
        <title>Evolution of Trichinella species and genotypes.</title>
        <authorList>
            <person name="Korhonen P.K."/>
            <person name="Edoardo P."/>
            <person name="Giuseppe L.R."/>
            <person name="Gasser R.B."/>
        </authorList>
    </citation>
    <scope>NUCLEOTIDE SEQUENCE [LARGE SCALE GENOMIC DNA]</scope>
    <source>
        <strain evidence="1">ISS13</strain>
    </source>
</reference>
<dbReference type="Proteomes" id="UP000054632">
    <property type="component" value="Unassembled WGS sequence"/>
</dbReference>
<protein>
    <submittedName>
        <fullName evidence="1">Uncharacterized protein</fullName>
    </submittedName>
</protein>